<name>A0A387BM15_9LACT</name>
<dbReference type="OrthoDB" id="9837689at2"/>
<accession>A0A387BM15</accession>
<dbReference type="Proteomes" id="UP000269374">
    <property type="component" value="Plasmid unnamed1"/>
</dbReference>
<evidence type="ECO:0000313" key="1">
    <source>
        <dbReference type="EMBL" id="AYG02037.1"/>
    </source>
</evidence>
<gene>
    <name evidence="1" type="ORF">D7I46_12935</name>
</gene>
<dbReference type="AlphaFoldDB" id="A0A387BM15"/>
<proteinExistence type="predicted"/>
<evidence type="ECO:0000313" key="2">
    <source>
        <dbReference type="Proteomes" id="UP000269374"/>
    </source>
</evidence>
<dbReference type="KEGG" id="lact:D7I46_12935"/>
<reference evidence="1 2" key="1">
    <citation type="submission" date="2018-09" db="EMBL/GenBank/DDBJ databases">
        <title>Genome sequencing of strain 1JSPR-7.</title>
        <authorList>
            <person name="Heo J."/>
            <person name="Kim S.-J."/>
            <person name="Kwon S.-W."/>
        </authorList>
    </citation>
    <scope>NUCLEOTIDE SEQUENCE [LARGE SCALE GENOMIC DNA]</scope>
    <source>
        <strain evidence="1 2">1JSPR-7</strain>
        <plasmid evidence="1 2">unnamed1</plasmid>
    </source>
</reference>
<sequence length="160" mass="18007">MKKRTKIGIVIGLILLLLGSAFAFWFSTLPKAQEVAPPKKFITSQSSAEQKIEVSPDILKKSNEFVATFFLFDKDKVKTFNSIQGVSTDTENYFEQYGHGTAIIYKIKQATQDESYNIFITYEVTGTYQGKQRMFSIVINVGQTYGTALNIQSYTVVANE</sequence>
<protein>
    <submittedName>
        <fullName evidence="1">Uncharacterized protein</fullName>
    </submittedName>
</protein>
<keyword evidence="1" id="KW-0614">Plasmid</keyword>
<dbReference type="RefSeq" id="WP_120773406.1">
    <property type="nucleotide sequence ID" value="NZ_CP032628.1"/>
</dbReference>
<dbReference type="EMBL" id="CP032628">
    <property type="protein sequence ID" value="AYG02037.1"/>
    <property type="molecule type" value="Genomic_DNA"/>
</dbReference>
<geneLocation type="plasmid" evidence="1 2">
    <name>unnamed1</name>
</geneLocation>
<keyword evidence="2" id="KW-1185">Reference proteome</keyword>
<organism evidence="1 2">
    <name type="scientific">Lactococcus allomyrinae</name>
    <dbReference type="NCBI Taxonomy" id="2419773"/>
    <lineage>
        <taxon>Bacteria</taxon>
        <taxon>Bacillati</taxon>
        <taxon>Bacillota</taxon>
        <taxon>Bacilli</taxon>
        <taxon>Lactobacillales</taxon>
        <taxon>Streptococcaceae</taxon>
        <taxon>Lactococcus</taxon>
    </lineage>
</organism>